<feature type="domain" description="Glycosyltransferase 61 catalytic" evidence="1">
    <location>
        <begin position="57"/>
        <end position="237"/>
    </location>
</feature>
<organism evidence="2 3">
    <name type="scientific">Tritrichomonas musculus</name>
    <dbReference type="NCBI Taxonomy" id="1915356"/>
    <lineage>
        <taxon>Eukaryota</taxon>
        <taxon>Metamonada</taxon>
        <taxon>Parabasalia</taxon>
        <taxon>Tritrichomonadida</taxon>
        <taxon>Tritrichomonadidae</taxon>
        <taxon>Tritrichomonas</taxon>
    </lineage>
</organism>
<dbReference type="Pfam" id="PF04577">
    <property type="entry name" value="Glyco_transf_61"/>
    <property type="match status" value="1"/>
</dbReference>
<keyword evidence="3" id="KW-1185">Reference proteome</keyword>
<dbReference type="InterPro" id="IPR049625">
    <property type="entry name" value="Glyco_transf_61_cat"/>
</dbReference>
<evidence type="ECO:0000313" key="2">
    <source>
        <dbReference type="EMBL" id="KAK8837189.1"/>
    </source>
</evidence>
<sequence>MLHCESVFFWPDLLFVNRSTCQGRFTIYDKSFYCVHLILKEKYNIVLSLHHQSGACYGHFVTDILPKFCLIPNYFYTSFIFLLNKKPNQRRFVNEAYNILGIPDQNLLQLQDHAIYAQKAIFFETGECIFPNPFILNKFRFYVSVFFNLDHESSSKYIFFNRYLSHTKLHRRILNFDELYLLSEKNFNNIKFDLINDILNFSILQQAHSFNKYKFLFAVDGAALGNSFFMQKNTLIIEVLHSSIDCYTGFLNVAMSFNRFFIAARDANILYKKNSPNTFSASLFFKLINLGLQKLKHEKAKTNLFIFSSNISSI</sequence>
<reference evidence="2 3" key="1">
    <citation type="submission" date="2024-04" db="EMBL/GenBank/DDBJ databases">
        <title>Tritrichomonas musculus Genome.</title>
        <authorList>
            <person name="Alves-Ferreira E."/>
            <person name="Grigg M."/>
            <person name="Lorenzi H."/>
            <person name="Galac M."/>
        </authorList>
    </citation>
    <scope>NUCLEOTIDE SEQUENCE [LARGE SCALE GENOMIC DNA]</scope>
    <source>
        <strain evidence="2 3">EAF2021</strain>
    </source>
</reference>
<name>A0ABR2GTB8_9EUKA</name>
<protein>
    <recommendedName>
        <fullName evidence="1">Glycosyltransferase 61 catalytic domain-containing protein</fullName>
    </recommendedName>
</protein>
<accession>A0ABR2GTB8</accession>
<comment type="caution">
    <text evidence="2">The sequence shown here is derived from an EMBL/GenBank/DDBJ whole genome shotgun (WGS) entry which is preliminary data.</text>
</comment>
<evidence type="ECO:0000313" key="3">
    <source>
        <dbReference type="Proteomes" id="UP001470230"/>
    </source>
</evidence>
<dbReference type="EMBL" id="JAPFFF010000061">
    <property type="protein sequence ID" value="KAK8837189.1"/>
    <property type="molecule type" value="Genomic_DNA"/>
</dbReference>
<proteinExistence type="predicted"/>
<gene>
    <name evidence="2" type="ORF">M9Y10_036918</name>
</gene>
<dbReference type="Proteomes" id="UP001470230">
    <property type="component" value="Unassembled WGS sequence"/>
</dbReference>
<evidence type="ECO:0000259" key="1">
    <source>
        <dbReference type="Pfam" id="PF04577"/>
    </source>
</evidence>